<dbReference type="AlphaFoldDB" id="H6BTT7"/>
<accession>H6BTT7</accession>
<evidence type="ECO:0000313" key="2">
    <source>
        <dbReference type="Proteomes" id="UP000007304"/>
    </source>
</evidence>
<keyword evidence="2" id="KW-1185">Reference proteome</keyword>
<gene>
    <name evidence="1" type="ORF">HMPREF1120_03647</name>
</gene>
<dbReference type="InParanoid" id="H6BTT7"/>
<dbReference type="EMBL" id="JH226132">
    <property type="protein sequence ID" value="EHY55514.1"/>
    <property type="molecule type" value="Genomic_DNA"/>
</dbReference>
<evidence type="ECO:0000313" key="1">
    <source>
        <dbReference type="EMBL" id="EHY55514.1"/>
    </source>
</evidence>
<name>H6BTT7_EXODN</name>
<organism evidence="1 2">
    <name type="scientific">Exophiala dermatitidis (strain ATCC 34100 / CBS 525.76 / NIH/UT8656)</name>
    <name type="common">Black yeast</name>
    <name type="synonym">Wangiella dermatitidis</name>
    <dbReference type="NCBI Taxonomy" id="858893"/>
    <lineage>
        <taxon>Eukaryota</taxon>
        <taxon>Fungi</taxon>
        <taxon>Dikarya</taxon>
        <taxon>Ascomycota</taxon>
        <taxon>Pezizomycotina</taxon>
        <taxon>Eurotiomycetes</taxon>
        <taxon>Chaetothyriomycetidae</taxon>
        <taxon>Chaetothyriales</taxon>
        <taxon>Herpotrichiellaceae</taxon>
        <taxon>Exophiala</taxon>
    </lineage>
</organism>
<protein>
    <submittedName>
        <fullName evidence="1">Uncharacterized protein</fullName>
    </submittedName>
</protein>
<dbReference type="HOGENOM" id="CLU_2038068_0_0_1"/>
<dbReference type="VEuPathDB" id="FungiDB:HMPREF1120_03647"/>
<dbReference type="RefSeq" id="XP_009155975.1">
    <property type="nucleotide sequence ID" value="XM_009157727.1"/>
</dbReference>
<dbReference type="Proteomes" id="UP000007304">
    <property type="component" value="Unassembled WGS sequence"/>
</dbReference>
<sequence length="121" mass="13398">MELQTSKLAPSIWYRCGRVSGGTSNASRGIDFVREWCSNYWRKDESLAGDVQQRKGTDRGWVGRTELQPLARSALVDTRTTPDSRSGRLVVDARRKRGLAGLGGCQCRGRRRIGQAGSTIN</sequence>
<reference evidence="1" key="1">
    <citation type="submission" date="2011-07" db="EMBL/GenBank/DDBJ databases">
        <title>The Genome Sequence of Exophiala (Wangiella) dermatitidis NIH/UT8656.</title>
        <authorList>
            <consortium name="The Broad Institute Genome Sequencing Platform"/>
            <person name="Cuomo C."/>
            <person name="Wang Z."/>
            <person name="Hunicke-Smith S."/>
            <person name="Szanislo P.J."/>
            <person name="Earl A."/>
            <person name="Young S.K."/>
            <person name="Zeng Q."/>
            <person name="Gargeya S."/>
            <person name="Fitzgerald M."/>
            <person name="Haas B."/>
            <person name="Abouelleil A."/>
            <person name="Alvarado L."/>
            <person name="Arachchi H.M."/>
            <person name="Berlin A."/>
            <person name="Brown A."/>
            <person name="Chapman S.B."/>
            <person name="Chen Z."/>
            <person name="Dunbar C."/>
            <person name="Freedman E."/>
            <person name="Gearin G."/>
            <person name="Gellesch M."/>
            <person name="Goldberg J."/>
            <person name="Griggs A."/>
            <person name="Gujja S."/>
            <person name="Heiman D."/>
            <person name="Howarth C."/>
            <person name="Larson L."/>
            <person name="Lui A."/>
            <person name="MacDonald P.J.P."/>
            <person name="Montmayeur A."/>
            <person name="Murphy C."/>
            <person name="Neiman D."/>
            <person name="Pearson M."/>
            <person name="Priest M."/>
            <person name="Roberts A."/>
            <person name="Saif S."/>
            <person name="Shea T."/>
            <person name="Shenoy N."/>
            <person name="Sisk P."/>
            <person name="Stolte C."/>
            <person name="Sykes S."/>
            <person name="Wortman J."/>
            <person name="Nusbaum C."/>
            <person name="Birren B."/>
        </authorList>
    </citation>
    <scope>NUCLEOTIDE SEQUENCE</scope>
    <source>
        <strain evidence="1">NIH/UT8656</strain>
    </source>
</reference>
<dbReference type="GeneID" id="20308286"/>
<proteinExistence type="predicted"/>